<evidence type="ECO:0000313" key="1">
    <source>
        <dbReference type="EMBL" id="ABA96063.1"/>
    </source>
</evidence>
<reference evidence="1" key="2">
    <citation type="submission" date="2005-04" db="EMBL/GenBank/DDBJ databases">
        <authorList>
            <person name="Buell C.R."/>
            <person name="Wing R.A."/>
            <person name="McCombie W.A."/>
            <person name="Ouyang S."/>
        </authorList>
    </citation>
    <scope>NUCLEOTIDE SEQUENCE</scope>
</reference>
<protein>
    <submittedName>
        <fullName evidence="1">Uncharacterized protein</fullName>
    </submittedName>
</protein>
<gene>
    <name evidence="1" type="ordered locus">LOC_Os12g09130</name>
</gene>
<sequence>MENEIKTLQVVKFSGVYYTLPLHLVAPAVQHVLGRKTTILRMRGATLDENNMLHLEIEFLSRHAAMKAMEHCNDIDPRHKRYIQVKWNDTNLDVSANNEEPVLQELSYLEPQPDSTEEKKVTSTIFQGFNRYLPWQYMMARTSWVVTGEQLRSPQLVHDRREQMRRVLRCHGLHQFIRRGVVCLDGGDPECDLHPAIVGKQGWSGKTAAAVMVDELDGEEKVVGGEVEVLRSAGGEVGDGVEDDVGDGVGEAKAVSDRADAVDDLRDLLEG</sequence>
<dbReference type="EMBL" id="DP000011">
    <property type="protein sequence ID" value="ABA96063.1"/>
    <property type="molecule type" value="Genomic_DNA"/>
</dbReference>
<accession>Q2QWJ5</accession>
<dbReference type="AlphaFoldDB" id="Q2QWJ5"/>
<organism evidence="1">
    <name type="scientific">Oryza sativa subsp. japonica</name>
    <name type="common">Rice</name>
    <dbReference type="NCBI Taxonomy" id="39947"/>
    <lineage>
        <taxon>Eukaryota</taxon>
        <taxon>Viridiplantae</taxon>
        <taxon>Streptophyta</taxon>
        <taxon>Embryophyta</taxon>
        <taxon>Tracheophyta</taxon>
        <taxon>Spermatophyta</taxon>
        <taxon>Magnoliopsida</taxon>
        <taxon>Liliopsida</taxon>
        <taxon>Poales</taxon>
        <taxon>Poaceae</taxon>
        <taxon>BOP clade</taxon>
        <taxon>Oryzoideae</taxon>
        <taxon>Oryzeae</taxon>
        <taxon>Oryzinae</taxon>
        <taxon>Oryza</taxon>
        <taxon>Oryza sativa</taxon>
    </lineage>
</organism>
<reference evidence="1" key="3">
    <citation type="submission" date="2006-01" db="EMBL/GenBank/DDBJ databases">
        <authorList>
            <person name="Buell R."/>
        </authorList>
    </citation>
    <scope>NUCLEOTIDE SEQUENCE</scope>
</reference>
<reference evidence="1" key="1">
    <citation type="journal article" date="2005" name="BMC Biol.">
        <title>The sequence of rice chromosomes 11 and 12, rich in disease resistance genes and recent gene duplications.</title>
        <authorList>
            <consortium name="The rice chromosomes 11 and 12 sequencing consortia"/>
        </authorList>
    </citation>
    <scope>NUCLEOTIDE SEQUENCE [LARGE SCALE GENOMIC DNA]</scope>
</reference>
<proteinExistence type="predicted"/>
<name>Q2QWJ5_ORYSJ</name>